<keyword evidence="2" id="KW-1185">Reference proteome</keyword>
<evidence type="ECO:0000313" key="1">
    <source>
        <dbReference type="EMBL" id="GLO67963.1"/>
    </source>
</evidence>
<reference evidence="1 2" key="1">
    <citation type="submission" date="2023-02" db="EMBL/GenBank/DDBJ databases">
        <title>Oceanobacillus kimchii IFOP_LL358 isolated form Alexandrium catenella lab strain.</title>
        <authorList>
            <person name="Gajardo G."/>
            <person name="Ueki S."/>
            <person name="Maruyama F."/>
        </authorList>
    </citation>
    <scope>NUCLEOTIDE SEQUENCE [LARGE SCALE GENOMIC DNA]</scope>
    <source>
        <strain evidence="1 2">IFOP_LL358</strain>
    </source>
</reference>
<sequence length="440" mass="49351">MMKYKGAIFSIVLLIFTVIIISFLSKAENTTNVADGKGQETITVWAWGGWAQHLEDIAPIFEERNPGININVNNQGVEQVYQRLTTGLASGQSSQLPDIVQMEEQRLPIYNNNFPNSFVDLTEFGFDQYADVLPEAKVGALSNEEGNLIGLPGDIGPVGLFYRIDVFEDANVDPQSIKTWDDYIDAGKTIKEVTGIDMLGFMANDDISLYKILLQQQGSFYFNEDGEITTESKESKKAFLLMNELFHSGIAANVTNWDGRIASLQNNQVATVPGAVWWSRSLMQQVTNSKGNWRVMKLPEFKEGNTHAAADGGSNFVIPKASDNQRIAYEFIKFATTDLESLTSLVENYFMFPAYTPLYEEEIFKEGNAYFGNQKVLQLFAEISEEVPKVNYTSDYLRANITYSDELASMMLQNKSPEEAWQSVLKKLQSSTGRESSEED</sequence>
<dbReference type="PANTHER" id="PTHR43649:SF32">
    <property type="entry name" value="SUGAR BINDING SECRETED PROTEIN"/>
    <property type="match status" value="1"/>
</dbReference>
<gene>
    <name evidence="1" type="ORF">MACH08_37470</name>
</gene>
<protein>
    <submittedName>
        <fullName evidence="1">ABC transporter substrate-binding protein</fullName>
    </submittedName>
</protein>
<dbReference type="RefSeq" id="WP_317958371.1">
    <property type="nucleotide sequence ID" value="NZ_BSKO01000001.1"/>
</dbReference>
<accession>A0ABQ5TQL9</accession>
<dbReference type="CDD" id="cd13585">
    <property type="entry name" value="PBP2_TMBP_like"/>
    <property type="match status" value="1"/>
</dbReference>
<dbReference type="InterPro" id="IPR050490">
    <property type="entry name" value="Bact_solute-bd_prot1"/>
</dbReference>
<comment type="caution">
    <text evidence="1">The sequence shown here is derived from an EMBL/GenBank/DDBJ whole genome shotgun (WGS) entry which is preliminary data.</text>
</comment>
<organism evidence="1 2">
    <name type="scientific">Oceanobacillus kimchii</name>
    <dbReference type="NCBI Taxonomy" id="746691"/>
    <lineage>
        <taxon>Bacteria</taxon>
        <taxon>Bacillati</taxon>
        <taxon>Bacillota</taxon>
        <taxon>Bacilli</taxon>
        <taxon>Bacillales</taxon>
        <taxon>Bacillaceae</taxon>
        <taxon>Oceanobacillus</taxon>
    </lineage>
</organism>
<name>A0ABQ5TQL9_9BACI</name>
<proteinExistence type="predicted"/>
<dbReference type="PANTHER" id="PTHR43649">
    <property type="entry name" value="ARABINOSE-BINDING PROTEIN-RELATED"/>
    <property type="match status" value="1"/>
</dbReference>
<evidence type="ECO:0000313" key="2">
    <source>
        <dbReference type="Proteomes" id="UP001275436"/>
    </source>
</evidence>
<dbReference type="Proteomes" id="UP001275436">
    <property type="component" value="Unassembled WGS sequence"/>
</dbReference>
<dbReference type="EMBL" id="BSKO01000001">
    <property type="protein sequence ID" value="GLO67963.1"/>
    <property type="molecule type" value="Genomic_DNA"/>
</dbReference>
<dbReference type="InterPro" id="IPR006059">
    <property type="entry name" value="SBP"/>
</dbReference>
<dbReference type="Pfam" id="PF01547">
    <property type="entry name" value="SBP_bac_1"/>
    <property type="match status" value="1"/>
</dbReference>